<organism evidence="2 3">
    <name type="scientific">Microbispora oryzae</name>
    <dbReference type="NCBI Taxonomy" id="2806554"/>
    <lineage>
        <taxon>Bacteria</taxon>
        <taxon>Bacillati</taxon>
        <taxon>Actinomycetota</taxon>
        <taxon>Actinomycetes</taxon>
        <taxon>Streptosporangiales</taxon>
        <taxon>Streptosporangiaceae</taxon>
        <taxon>Microbispora</taxon>
    </lineage>
</organism>
<reference evidence="2" key="1">
    <citation type="submission" date="2021-02" db="EMBL/GenBank/DDBJ databases">
        <title>Draft genome sequence of Microbispora sp. RL4-1S isolated from rice leaves in Thailand.</title>
        <authorList>
            <person name="Muangham S."/>
            <person name="Duangmal K."/>
        </authorList>
    </citation>
    <scope>NUCLEOTIDE SEQUENCE</scope>
    <source>
        <strain evidence="2">RL4-1S</strain>
    </source>
</reference>
<feature type="region of interest" description="Disordered" evidence="1">
    <location>
        <begin position="1"/>
        <end position="57"/>
    </location>
</feature>
<dbReference type="Pfam" id="PF12900">
    <property type="entry name" value="Pyridox_ox_2"/>
    <property type="match status" value="1"/>
</dbReference>
<keyword evidence="3" id="KW-1185">Reference proteome</keyword>
<dbReference type="PANTHER" id="PTHR34071:SF2">
    <property type="entry name" value="FLAVIN-NUCLEOTIDE-BINDING PROTEIN"/>
    <property type="match status" value="1"/>
</dbReference>
<dbReference type="InterPro" id="IPR012349">
    <property type="entry name" value="Split_barrel_FMN-bd"/>
</dbReference>
<feature type="compositionally biased region" description="Pro residues" evidence="1">
    <location>
        <begin position="8"/>
        <end position="34"/>
    </location>
</feature>
<evidence type="ECO:0000256" key="1">
    <source>
        <dbReference type="SAM" id="MobiDB-lite"/>
    </source>
</evidence>
<dbReference type="Proteomes" id="UP000674234">
    <property type="component" value="Unassembled WGS sequence"/>
</dbReference>
<sequence>MDSSTAPLTPPISAPPVSAPPISAPPISAPPISAPPVSSTPLSSTARTTLNRSKERGRTDRADLYAVLDAGLVCHLGLIVDGSPRVLPTAYGRIGDTLYVHGSTGARSLREAAGEEVCVTVTHLDGIVLARSVVHHSVNYRSAVIYGTLRTVEDPGERLAGLRAITEQLAPGQWDSTRQPDRKELARTAVAAVSLAEASVKTRQGPPSDEEEDYALPYWAGVLPLVMSWGDPVSDPLLRSGVPVPGHVANRR</sequence>
<gene>
    <name evidence="2" type="ORF">JOL79_04720</name>
</gene>
<evidence type="ECO:0000313" key="3">
    <source>
        <dbReference type="Proteomes" id="UP000674234"/>
    </source>
</evidence>
<dbReference type="RefSeq" id="WP_210154406.1">
    <property type="nucleotide sequence ID" value="NZ_JAFCNB010000002.1"/>
</dbReference>
<evidence type="ECO:0000313" key="2">
    <source>
        <dbReference type="EMBL" id="MBP2703104.1"/>
    </source>
</evidence>
<dbReference type="Gene3D" id="2.30.110.10">
    <property type="entry name" value="Electron Transport, Fmn-binding Protein, Chain A"/>
    <property type="match status" value="1"/>
</dbReference>
<accession>A0A940WM47</accession>
<dbReference type="EMBL" id="JAFCNB010000002">
    <property type="protein sequence ID" value="MBP2703104.1"/>
    <property type="molecule type" value="Genomic_DNA"/>
</dbReference>
<protein>
    <submittedName>
        <fullName evidence="2">Pyridoxamine 5'-phosphate oxidase family protein</fullName>
    </submittedName>
</protein>
<name>A0A940WM47_9ACTN</name>
<feature type="compositionally biased region" description="Polar residues" evidence="1">
    <location>
        <begin position="40"/>
        <end position="51"/>
    </location>
</feature>
<dbReference type="PANTHER" id="PTHR34071">
    <property type="entry name" value="5-NITROIMIDAZOLE ANTIBIOTICS RESISTANCE PROTEIN, NIMA-FAMILY-RELATED PROTEIN-RELATED"/>
    <property type="match status" value="1"/>
</dbReference>
<dbReference type="SUPFAM" id="SSF50475">
    <property type="entry name" value="FMN-binding split barrel"/>
    <property type="match status" value="1"/>
</dbReference>
<comment type="caution">
    <text evidence="2">The sequence shown here is derived from an EMBL/GenBank/DDBJ whole genome shotgun (WGS) entry which is preliminary data.</text>
</comment>
<dbReference type="InterPro" id="IPR024747">
    <property type="entry name" value="Pyridox_Oxase-rel"/>
</dbReference>
<dbReference type="AlphaFoldDB" id="A0A940WM47"/>
<proteinExistence type="predicted"/>